<dbReference type="AlphaFoldDB" id="A0A4Y7T5T4"/>
<sequence>MGNQPCPKPEGIGDSLWDKVQLCWELDPKKRPLIADFYLPLKGRPIPAKCGAGPYPWDGAIVSRIGPRPNQEPPMERYATASIQPAIPRSPATILRAPTLFEGENRLKPRGIKYVPQAPISRFH</sequence>
<protein>
    <submittedName>
        <fullName evidence="1">Uncharacterized protein</fullName>
    </submittedName>
</protein>
<name>A0A4Y7T5T4_COPMI</name>
<evidence type="ECO:0000313" key="2">
    <source>
        <dbReference type="Proteomes" id="UP000298030"/>
    </source>
</evidence>
<organism evidence="1 2">
    <name type="scientific">Coprinellus micaceus</name>
    <name type="common">Glistening ink-cap mushroom</name>
    <name type="synonym">Coprinus micaceus</name>
    <dbReference type="NCBI Taxonomy" id="71717"/>
    <lineage>
        <taxon>Eukaryota</taxon>
        <taxon>Fungi</taxon>
        <taxon>Dikarya</taxon>
        <taxon>Basidiomycota</taxon>
        <taxon>Agaricomycotina</taxon>
        <taxon>Agaricomycetes</taxon>
        <taxon>Agaricomycetidae</taxon>
        <taxon>Agaricales</taxon>
        <taxon>Agaricineae</taxon>
        <taxon>Psathyrellaceae</taxon>
        <taxon>Coprinellus</taxon>
    </lineage>
</organism>
<comment type="caution">
    <text evidence="1">The sequence shown here is derived from an EMBL/GenBank/DDBJ whole genome shotgun (WGS) entry which is preliminary data.</text>
</comment>
<gene>
    <name evidence="1" type="ORF">FA13DRAFT_1735009</name>
</gene>
<dbReference type="EMBL" id="QPFP01000028">
    <property type="protein sequence ID" value="TEB29308.1"/>
    <property type="molecule type" value="Genomic_DNA"/>
</dbReference>
<reference evidence="1 2" key="1">
    <citation type="journal article" date="2019" name="Nat. Ecol. Evol.">
        <title>Megaphylogeny resolves global patterns of mushroom evolution.</title>
        <authorList>
            <person name="Varga T."/>
            <person name="Krizsan K."/>
            <person name="Foldi C."/>
            <person name="Dima B."/>
            <person name="Sanchez-Garcia M."/>
            <person name="Sanchez-Ramirez S."/>
            <person name="Szollosi G.J."/>
            <person name="Szarkandi J.G."/>
            <person name="Papp V."/>
            <person name="Albert L."/>
            <person name="Andreopoulos W."/>
            <person name="Angelini C."/>
            <person name="Antonin V."/>
            <person name="Barry K.W."/>
            <person name="Bougher N.L."/>
            <person name="Buchanan P."/>
            <person name="Buyck B."/>
            <person name="Bense V."/>
            <person name="Catcheside P."/>
            <person name="Chovatia M."/>
            <person name="Cooper J."/>
            <person name="Damon W."/>
            <person name="Desjardin D."/>
            <person name="Finy P."/>
            <person name="Geml J."/>
            <person name="Haridas S."/>
            <person name="Hughes K."/>
            <person name="Justo A."/>
            <person name="Karasinski D."/>
            <person name="Kautmanova I."/>
            <person name="Kiss B."/>
            <person name="Kocsube S."/>
            <person name="Kotiranta H."/>
            <person name="LaButti K.M."/>
            <person name="Lechner B.E."/>
            <person name="Liimatainen K."/>
            <person name="Lipzen A."/>
            <person name="Lukacs Z."/>
            <person name="Mihaltcheva S."/>
            <person name="Morgado L.N."/>
            <person name="Niskanen T."/>
            <person name="Noordeloos M.E."/>
            <person name="Ohm R.A."/>
            <person name="Ortiz-Santana B."/>
            <person name="Ovrebo C."/>
            <person name="Racz N."/>
            <person name="Riley R."/>
            <person name="Savchenko A."/>
            <person name="Shiryaev A."/>
            <person name="Soop K."/>
            <person name="Spirin V."/>
            <person name="Szebenyi C."/>
            <person name="Tomsovsky M."/>
            <person name="Tulloss R.E."/>
            <person name="Uehling J."/>
            <person name="Grigoriev I.V."/>
            <person name="Vagvolgyi C."/>
            <person name="Papp T."/>
            <person name="Martin F.M."/>
            <person name="Miettinen O."/>
            <person name="Hibbett D.S."/>
            <person name="Nagy L.G."/>
        </authorList>
    </citation>
    <scope>NUCLEOTIDE SEQUENCE [LARGE SCALE GENOMIC DNA]</scope>
    <source>
        <strain evidence="1 2">FP101781</strain>
    </source>
</reference>
<accession>A0A4Y7T5T4</accession>
<proteinExistence type="predicted"/>
<evidence type="ECO:0000313" key="1">
    <source>
        <dbReference type="EMBL" id="TEB29308.1"/>
    </source>
</evidence>
<keyword evidence="2" id="KW-1185">Reference proteome</keyword>
<dbReference type="Proteomes" id="UP000298030">
    <property type="component" value="Unassembled WGS sequence"/>
</dbReference>